<feature type="transmembrane region" description="Helical" evidence="10">
    <location>
        <begin position="322"/>
        <end position="346"/>
    </location>
</feature>
<feature type="transmembrane region" description="Helical" evidence="10">
    <location>
        <begin position="626"/>
        <end position="646"/>
    </location>
</feature>
<evidence type="ECO:0000259" key="15">
    <source>
        <dbReference type="Pfam" id="PF20501"/>
    </source>
</evidence>
<evidence type="ECO:0000313" key="16">
    <source>
        <dbReference type="EMBL" id="BCD87149.1"/>
    </source>
</evidence>
<dbReference type="InterPro" id="IPR001750">
    <property type="entry name" value="ND/Mrp_TM"/>
</dbReference>
<dbReference type="Pfam" id="PF20501">
    <property type="entry name" value="MbhE"/>
    <property type="match status" value="1"/>
</dbReference>
<reference evidence="16" key="1">
    <citation type="submission" date="2020-05" db="EMBL/GenBank/DDBJ databases">
        <title>Complete genome sequence of Pseudomonas sp. Sm006.</title>
        <authorList>
            <person name="Takeuchi K."/>
            <person name="Someya N."/>
        </authorList>
    </citation>
    <scope>NUCLEOTIDE SEQUENCE</scope>
    <source>
        <strain evidence="16">Sm006</strain>
    </source>
</reference>
<evidence type="ECO:0000259" key="12">
    <source>
        <dbReference type="Pfam" id="PF00662"/>
    </source>
</evidence>
<feature type="transmembrane region" description="Helical" evidence="10">
    <location>
        <begin position="787"/>
        <end position="807"/>
    </location>
</feature>
<evidence type="ECO:0000256" key="5">
    <source>
        <dbReference type="ARBA" id="ARBA00022692"/>
    </source>
</evidence>
<feature type="domain" description="MrpA C-terminal/MbhE" evidence="15">
    <location>
        <begin position="685"/>
        <end position="768"/>
    </location>
</feature>
<feature type="domain" description="NADH-Ubiquinone oxidoreductase (complex I) chain 5 N-terminal" evidence="12">
    <location>
        <begin position="65"/>
        <end position="110"/>
    </location>
</feature>
<dbReference type="EMBL" id="AP023081">
    <property type="protein sequence ID" value="BCD87149.1"/>
    <property type="molecule type" value="Genomic_DNA"/>
</dbReference>
<accession>A0ABM7LC85</accession>
<name>A0ABM7LC85_9PSED</name>
<feature type="transmembrane region" description="Helical" evidence="10">
    <location>
        <begin position="569"/>
        <end position="588"/>
    </location>
</feature>
<keyword evidence="5 9" id="KW-0812">Transmembrane</keyword>
<feature type="transmembrane region" description="Helical" evidence="10">
    <location>
        <begin position="819"/>
        <end position="840"/>
    </location>
</feature>
<evidence type="ECO:0000256" key="8">
    <source>
        <dbReference type="ARBA" id="ARBA00023136"/>
    </source>
</evidence>
<evidence type="ECO:0000259" key="11">
    <source>
        <dbReference type="Pfam" id="PF00361"/>
    </source>
</evidence>
<dbReference type="NCBIfam" id="NF009288">
    <property type="entry name" value="PRK12648.1"/>
    <property type="match status" value="1"/>
</dbReference>
<dbReference type="InterPro" id="IPR001516">
    <property type="entry name" value="Proton_antipo_N"/>
</dbReference>
<keyword evidence="8 10" id="KW-0472">Membrane</keyword>
<comment type="subcellular location">
    <subcellularLocation>
        <location evidence="1">Cell membrane</location>
        <topology evidence="1">Multi-pass membrane protein</topology>
    </subcellularLocation>
    <subcellularLocation>
        <location evidence="9">Membrane</location>
        <topology evidence="9">Multi-pass membrane protein</topology>
    </subcellularLocation>
</comment>
<feature type="transmembrane region" description="Helical" evidence="10">
    <location>
        <begin position="107"/>
        <end position="125"/>
    </location>
</feature>
<feature type="transmembrane region" description="Helical" evidence="10">
    <location>
        <begin position="131"/>
        <end position="150"/>
    </location>
</feature>
<feature type="transmembrane region" description="Helical" evidence="10">
    <location>
        <begin position="409"/>
        <end position="430"/>
    </location>
</feature>
<keyword evidence="2" id="KW-0813">Transport</keyword>
<feature type="transmembrane region" description="Helical" evidence="10">
    <location>
        <begin position="498"/>
        <end position="522"/>
    </location>
</feature>
<dbReference type="InterPro" id="IPR007182">
    <property type="entry name" value="MnhB"/>
</dbReference>
<keyword evidence="7" id="KW-0406">Ion transport</keyword>
<evidence type="ECO:0000256" key="7">
    <source>
        <dbReference type="ARBA" id="ARBA00023065"/>
    </source>
</evidence>
<feature type="transmembrane region" description="Helical" evidence="10">
    <location>
        <begin position="367"/>
        <end position="389"/>
    </location>
</feature>
<dbReference type="Pfam" id="PF04039">
    <property type="entry name" value="MnhB"/>
    <property type="match status" value="1"/>
</dbReference>
<keyword evidence="6 10" id="KW-1133">Transmembrane helix</keyword>
<keyword evidence="4" id="KW-1003">Cell membrane</keyword>
<feature type="transmembrane region" description="Helical" evidence="10">
    <location>
        <begin position="749"/>
        <end position="766"/>
    </location>
</feature>
<evidence type="ECO:0000256" key="6">
    <source>
        <dbReference type="ARBA" id="ARBA00022989"/>
    </source>
</evidence>
<keyword evidence="3" id="KW-0050">Antiport</keyword>
<dbReference type="InterPro" id="IPR050616">
    <property type="entry name" value="CPA3_Na-H_Antiporter_A"/>
</dbReference>
<evidence type="ECO:0000256" key="3">
    <source>
        <dbReference type="ARBA" id="ARBA00022449"/>
    </source>
</evidence>
<feature type="domain" description="MrpA C-terminal/MbhD" evidence="14">
    <location>
        <begin position="610"/>
        <end position="674"/>
    </location>
</feature>
<evidence type="ECO:0000256" key="4">
    <source>
        <dbReference type="ARBA" id="ARBA00022475"/>
    </source>
</evidence>
<feature type="domain" description="NADH:quinone oxidoreductase/Mrp antiporter transmembrane" evidence="11">
    <location>
        <begin position="126"/>
        <end position="402"/>
    </location>
</feature>
<evidence type="ECO:0000256" key="9">
    <source>
        <dbReference type="RuleBase" id="RU000320"/>
    </source>
</evidence>
<dbReference type="PANTHER" id="PTHR43373">
    <property type="entry name" value="NA(+)/H(+) ANTIPORTER SUBUNIT"/>
    <property type="match status" value="1"/>
</dbReference>
<feature type="transmembrane region" description="Helical" evidence="10">
    <location>
        <begin position="652"/>
        <end position="674"/>
    </location>
</feature>
<feature type="transmembrane region" description="Helical" evidence="10">
    <location>
        <begin position="690"/>
        <end position="708"/>
    </location>
</feature>
<dbReference type="PANTHER" id="PTHR43373:SF1">
    <property type="entry name" value="NA(+)_H(+) ANTIPORTER SUBUNIT A"/>
    <property type="match status" value="1"/>
</dbReference>
<keyword evidence="17" id="KW-1185">Reference proteome</keyword>
<dbReference type="InterPro" id="IPR025383">
    <property type="entry name" value="MrpA_C/MbhD"/>
</dbReference>
<feature type="transmembrane region" description="Helical" evidence="10">
    <location>
        <begin position="30"/>
        <end position="51"/>
    </location>
</feature>
<evidence type="ECO:0000256" key="2">
    <source>
        <dbReference type="ARBA" id="ARBA00022448"/>
    </source>
</evidence>
<organism evidence="16 17">
    <name type="scientific">Pseudomonas solani</name>
    <dbReference type="NCBI Taxonomy" id="2731552"/>
    <lineage>
        <taxon>Bacteria</taxon>
        <taxon>Pseudomonadati</taxon>
        <taxon>Pseudomonadota</taxon>
        <taxon>Gammaproteobacteria</taxon>
        <taxon>Pseudomonadales</taxon>
        <taxon>Pseudomonadaceae</taxon>
        <taxon>Pseudomonas</taxon>
    </lineage>
</organism>
<dbReference type="Proteomes" id="UP001064896">
    <property type="component" value="Chromosome"/>
</dbReference>
<feature type="domain" description="Na+/H+ antiporter MnhB subunit-related protein" evidence="13">
    <location>
        <begin position="788"/>
        <end position="911"/>
    </location>
</feature>
<sequence length="931" mass="99361">MFLALIVALPFLGALLPLLAERLGRNQASLAAAFAPLAGLILLLMQAPAVLGGETLKLMLPWLPGLGLNFSLRLDGLGFLFALLILGIGLLVILYARYYLSEREPIGRFFAFLQLFMGAMLGVVLSENLLLMLVFWEATSLSSFLLIGFWGHRSDARKGARMALTVTGAGGLALLAGILLLGHVAGSFELSDVLAAGDRIRAHALYPVLLCLVLLGALTKSAQFPFHFWLPHAMAAPTPVSAYLHSATMVKAGVFLLARLYPALAGTDWWFYLVSISGLATLLLGATMALFQHDLKGLLAYSTISHLGLITLLFGLDSPMSNVAAVFHIINHATFKASLFMAAGIIDHETGSRDMRLINGMWRYLPHTAVLAMVASLAMAGVPLLNGFLSKEMFFGEALSQDMAGGLHWLLPLGATLAGVFSVAYSLRFVHDVFFNGEPKPLPKFPPHEPPRYMKVPVEILVALCVLVGMAPNFTVAPLLAVAASASLGGELPEYSLAIWHGFNLPLAMSCIALVGGVLLYIGRKPLFRWYAGLPDADAKLVFEGVMQRLVRGATRLTASLENGSQQRYLALLLLAAVVVVAVSLWPLAQLTGSRPAIPLDGASVVGMLVLSVAGVLTAVFHRQRLVALLILGVGGLLVALAFARFSAPDLALTQLSVEVVTMVLLMLAMYYLPSRTPNESTLGRRTRDLLLALAGGGVVGLLTYEVLTRPYQTIADFFLENAVSGGGGHNAVNVILVDFRGFDTLGEITVLAIAAVGVHALLSGLRLTNPTCDPQGRNWARSSRPLILETLSRLLLPLALLVSAFIFLRGHNLPGGGFIAGLITASALILQYIATGSAWVEQRRPLRYQRLAGAGVMIAGLTGLGSLVFGAPFLTSAFDHFHLPLVGEIELATALFFDLGVYLAVVGAVMLMLAGLGKLSLHPPITEEIH</sequence>
<evidence type="ECO:0000256" key="1">
    <source>
        <dbReference type="ARBA" id="ARBA00004651"/>
    </source>
</evidence>
<feature type="transmembrane region" description="Helical" evidence="10">
    <location>
        <begin position="298"/>
        <end position="316"/>
    </location>
</feature>
<dbReference type="Pfam" id="PF13244">
    <property type="entry name" value="MbhD"/>
    <property type="match status" value="1"/>
</dbReference>
<feature type="transmembrane region" description="Helical" evidence="10">
    <location>
        <begin position="852"/>
        <end position="875"/>
    </location>
</feature>
<dbReference type="RefSeq" id="WP_265167875.1">
    <property type="nucleotide sequence ID" value="NZ_AP023081.1"/>
</dbReference>
<evidence type="ECO:0000313" key="17">
    <source>
        <dbReference type="Proteomes" id="UP001064896"/>
    </source>
</evidence>
<gene>
    <name evidence="16" type="ORF">PSm6_35560</name>
</gene>
<dbReference type="InterPro" id="IPR046806">
    <property type="entry name" value="MrpA_C/MbhE"/>
</dbReference>
<evidence type="ECO:0000259" key="14">
    <source>
        <dbReference type="Pfam" id="PF13244"/>
    </source>
</evidence>
<evidence type="ECO:0000256" key="10">
    <source>
        <dbReference type="SAM" id="Phobius"/>
    </source>
</evidence>
<dbReference type="Pfam" id="PF00662">
    <property type="entry name" value="Proton_antipo_N"/>
    <property type="match status" value="1"/>
</dbReference>
<feature type="transmembrane region" description="Helical" evidence="10">
    <location>
        <begin position="269"/>
        <end position="291"/>
    </location>
</feature>
<feature type="transmembrane region" description="Helical" evidence="10">
    <location>
        <begin position="204"/>
        <end position="230"/>
    </location>
</feature>
<proteinExistence type="predicted"/>
<protein>
    <submittedName>
        <fullName evidence="16">Monovalent cation/H+ antiporter subunit A</fullName>
    </submittedName>
</protein>
<feature type="transmembrane region" description="Helical" evidence="10">
    <location>
        <begin position="162"/>
        <end position="184"/>
    </location>
</feature>
<feature type="transmembrane region" description="Helical" evidence="10">
    <location>
        <begin position="460"/>
        <end position="486"/>
    </location>
</feature>
<dbReference type="Pfam" id="PF00361">
    <property type="entry name" value="Proton_antipo_M"/>
    <property type="match status" value="1"/>
</dbReference>
<feature type="transmembrane region" description="Helical" evidence="10">
    <location>
        <begin position="80"/>
        <end position="100"/>
    </location>
</feature>
<feature type="transmembrane region" description="Helical" evidence="10">
    <location>
        <begin position="895"/>
        <end position="917"/>
    </location>
</feature>
<evidence type="ECO:0000259" key="13">
    <source>
        <dbReference type="Pfam" id="PF04039"/>
    </source>
</evidence>
<feature type="transmembrane region" description="Helical" evidence="10">
    <location>
        <begin position="600"/>
        <end position="621"/>
    </location>
</feature>
<dbReference type="PRINTS" id="PR01434">
    <property type="entry name" value="NADHDHGNASE5"/>
</dbReference>